<organism evidence="1 2">
    <name type="scientific">Dokdonia pacifica</name>
    <dbReference type="NCBI Taxonomy" id="1627892"/>
    <lineage>
        <taxon>Bacteria</taxon>
        <taxon>Pseudomonadati</taxon>
        <taxon>Bacteroidota</taxon>
        <taxon>Flavobacteriia</taxon>
        <taxon>Flavobacteriales</taxon>
        <taxon>Flavobacteriaceae</taxon>
        <taxon>Dokdonia</taxon>
    </lineage>
</organism>
<gene>
    <name evidence="1" type="ORF">SAMN06265376_10431</name>
</gene>
<sequence>MDKKLDEQTEIDTLNKFYFDCKEQIINGIEYEACIKRPGIFTIKNSNGKVIYSHEDNPFNFEFSDFNGDGYSDILMNYVSNTPGIQELLLFNIQTDKFEFVESFNSYPNSKRINKSHFYYSYHGSGCADNDWGSELYKLTETNITLLGKIEGLGCLENDINGIYIYKVNKNDEKLLKYIKREQGYWKGKYDFIAEYWTKNHKMFE</sequence>
<name>A0A238ZYW8_9FLAO</name>
<evidence type="ECO:0008006" key="3">
    <source>
        <dbReference type="Google" id="ProtNLM"/>
    </source>
</evidence>
<proteinExistence type="predicted"/>
<keyword evidence="2" id="KW-1185">Reference proteome</keyword>
<evidence type="ECO:0000313" key="1">
    <source>
        <dbReference type="EMBL" id="SNR88459.1"/>
    </source>
</evidence>
<protein>
    <recommendedName>
        <fullName evidence="3">Repeat domain-containing protein</fullName>
    </recommendedName>
</protein>
<dbReference type="Proteomes" id="UP000198379">
    <property type="component" value="Unassembled WGS sequence"/>
</dbReference>
<evidence type="ECO:0000313" key="2">
    <source>
        <dbReference type="Proteomes" id="UP000198379"/>
    </source>
</evidence>
<reference evidence="1 2" key="1">
    <citation type="submission" date="2017-06" db="EMBL/GenBank/DDBJ databases">
        <authorList>
            <person name="Kim H.J."/>
            <person name="Triplett B.A."/>
        </authorList>
    </citation>
    <scope>NUCLEOTIDE SEQUENCE [LARGE SCALE GENOMIC DNA]</scope>
    <source>
        <strain evidence="1 2">DSM 25597</strain>
    </source>
</reference>
<dbReference type="AlphaFoldDB" id="A0A238ZYW8"/>
<accession>A0A238ZYW8</accession>
<dbReference type="EMBL" id="FZNY01000004">
    <property type="protein sequence ID" value="SNR88459.1"/>
    <property type="molecule type" value="Genomic_DNA"/>
</dbReference>